<dbReference type="Gene3D" id="3.40.50.10490">
    <property type="entry name" value="Glucose-6-phosphate isomerase like protein, domain 1"/>
    <property type="match status" value="2"/>
</dbReference>
<dbReference type="InterPro" id="IPR001672">
    <property type="entry name" value="G6P_Isomerase"/>
</dbReference>
<keyword evidence="5 8" id="KW-0324">Glycolysis</keyword>
<dbReference type="PROSITE" id="PS00174">
    <property type="entry name" value="P_GLUCOSE_ISOMERASE_2"/>
    <property type="match status" value="1"/>
</dbReference>
<dbReference type="GO" id="GO:0004347">
    <property type="term" value="F:glucose-6-phosphate isomerase activity"/>
    <property type="evidence" value="ECO:0007669"/>
    <property type="project" value="UniProtKB-UniRule"/>
</dbReference>
<feature type="active site" description="Proton donor" evidence="8">
    <location>
        <position position="285"/>
    </location>
</feature>
<dbReference type="CDD" id="cd05016">
    <property type="entry name" value="SIS_PGI_2"/>
    <property type="match status" value="1"/>
</dbReference>
<evidence type="ECO:0000256" key="4">
    <source>
        <dbReference type="ARBA" id="ARBA00022490"/>
    </source>
</evidence>
<keyword evidence="6 8" id="KW-0413">Isomerase</keyword>
<dbReference type="SUPFAM" id="SSF53697">
    <property type="entry name" value="SIS domain"/>
    <property type="match status" value="1"/>
</dbReference>
<dbReference type="PANTHER" id="PTHR11469">
    <property type="entry name" value="GLUCOSE-6-PHOSPHATE ISOMERASE"/>
    <property type="match status" value="1"/>
</dbReference>
<dbReference type="Proteomes" id="UP000004754">
    <property type="component" value="Unassembled WGS sequence"/>
</dbReference>
<dbReference type="InterPro" id="IPR035482">
    <property type="entry name" value="SIS_PGI_2"/>
</dbReference>
<evidence type="ECO:0000256" key="9">
    <source>
        <dbReference type="RuleBase" id="RU000612"/>
    </source>
</evidence>
<dbReference type="OrthoDB" id="140919at2"/>
<dbReference type="EMBL" id="AEQN01000005">
    <property type="protein sequence ID" value="EFV02789.1"/>
    <property type="molecule type" value="Genomic_DNA"/>
</dbReference>
<evidence type="ECO:0000313" key="10">
    <source>
        <dbReference type="EMBL" id="EFV02789.1"/>
    </source>
</evidence>
<evidence type="ECO:0000256" key="2">
    <source>
        <dbReference type="ARBA" id="ARBA00006604"/>
    </source>
</evidence>
<proteinExistence type="inferred from homology"/>
<comment type="caution">
    <text evidence="8">Lacks conserved residue(s) required for the propagation of feature annotation.</text>
</comment>
<dbReference type="GO" id="GO:0097367">
    <property type="term" value="F:carbohydrate derivative binding"/>
    <property type="evidence" value="ECO:0007669"/>
    <property type="project" value="InterPro"/>
</dbReference>
<dbReference type="HAMAP" id="MF_00473">
    <property type="entry name" value="G6P_isomerase"/>
    <property type="match status" value="1"/>
</dbReference>
<reference evidence="10 11" key="1">
    <citation type="submission" date="2010-12" db="EMBL/GenBank/DDBJ databases">
        <authorList>
            <person name="Muzny D."/>
            <person name="Qin X."/>
            <person name="Deng J."/>
            <person name="Jiang H."/>
            <person name="Liu Y."/>
            <person name="Qu J."/>
            <person name="Song X.-Z."/>
            <person name="Zhang L."/>
            <person name="Thornton R."/>
            <person name="Coyle M."/>
            <person name="Francisco L."/>
            <person name="Jackson L."/>
            <person name="Javaid M."/>
            <person name="Korchina V."/>
            <person name="Kovar C."/>
            <person name="Mata R."/>
            <person name="Mathew T."/>
            <person name="Ngo R."/>
            <person name="Nguyen L."/>
            <person name="Nguyen N."/>
            <person name="Okwuonu G."/>
            <person name="Ongeri F."/>
            <person name="Pham C."/>
            <person name="Simmons D."/>
            <person name="Wilczek-Boney K."/>
            <person name="Hale W."/>
            <person name="Jakkamsetti A."/>
            <person name="Pham P."/>
            <person name="Ruth R."/>
            <person name="San Lucas F."/>
            <person name="Warren J."/>
            <person name="Zhang J."/>
            <person name="Zhao Z."/>
            <person name="Zhou C."/>
            <person name="Zhu D."/>
            <person name="Lee S."/>
            <person name="Bess C."/>
            <person name="Blankenburg K."/>
            <person name="Forbes L."/>
            <person name="Fu Q."/>
            <person name="Gubbala S."/>
            <person name="Hirani K."/>
            <person name="Jayaseelan J.C."/>
            <person name="Lara F."/>
            <person name="Munidasa M."/>
            <person name="Palculict T."/>
            <person name="Patil S."/>
            <person name="Pu L.-L."/>
            <person name="Saada N."/>
            <person name="Tang L."/>
            <person name="Weissenberger G."/>
            <person name="Zhu Y."/>
            <person name="Hemphill L."/>
            <person name="Shang Y."/>
            <person name="Youmans B."/>
            <person name="Ayvaz T."/>
            <person name="Ross M."/>
            <person name="Santibanez J."/>
            <person name="Aqrawi P."/>
            <person name="Gross S."/>
            <person name="Joshi V."/>
            <person name="Fowler G."/>
            <person name="Nazareth L."/>
            <person name="Reid J."/>
            <person name="Worley K."/>
            <person name="Petrosino J."/>
            <person name="Highlander S."/>
            <person name="Gibbs R."/>
        </authorList>
    </citation>
    <scope>NUCLEOTIDE SEQUENCE [LARGE SCALE GENOMIC DNA]</scope>
    <source>
        <strain evidence="10 11">ATCC 23263</strain>
    </source>
</reference>
<dbReference type="GO" id="GO:0048029">
    <property type="term" value="F:monosaccharide binding"/>
    <property type="evidence" value="ECO:0007669"/>
    <property type="project" value="TreeGrafter"/>
</dbReference>
<dbReference type="RefSeq" id="WP_006597682.1">
    <property type="nucleotide sequence ID" value="NZ_GL622359.1"/>
</dbReference>
<dbReference type="CDD" id="cd05015">
    <property type="entry name" value="SIS_PGI_1"/>
    <property type="match status" value="1"/>
</dbReference>
<comment type="subcellular location">
    <subcellularLocation>
        <location evidence="8">Cytoplasm</location>
    </subcellularLocation>
</comment>
<dbReference type="PANTHER" id="PTHR11469:SF1">
    <property type="entry name" value="GLUCOSE-6-PHOSPHATE ISOMERASE"/>
    <property type="match status" value="1"/>
</dbReference>
<dbReference type="GO" id="GO:0051156">
    <property type="term" value="P:glucose 6-phosphate metabolic process"/>
    <property type="evidence" value="ECO:0007669"/>
    <property type="project" value="TreeGrafter"/>
</dbReference>
<comment type="pathway">
    <text evidence="1 8 9">Carbohydrate degradation; glycolysis; D-glyceraldehyde 3-phosphate and glycerone phosphate from D-glucose: step 2/4.</text>
</comment>
<evidence type="ECO:0000256" key="5">
    <source>
        <dbReference type="ARBA" id="ARBA00023152"/>
    </source>
</evidence>
<dbReference type="GO" id="GO:0006094">
    <property type="term" value="P:gluconeogenesis"/>
    <property type="evidence" value="ECO:0007669"/>
    <property type="project" value="UniProtKB-UniRule"/>
</dbReference>
<dbReference type="Pfam" id="PF00342">
    <property type="entry name" value="PGI"/>
    <property type="match status" value="1"/>
</dbReference>
<gene>
    <name evidence="8 10" type="primary">pgi</name>
    <name evidence="10" type="ORF">HMP0721_0263</name>
</gene>
<evidence type="ECO:0000256" key="3">
    <source>
        <dbReference type="ARBA" id="ARBA00022432"/>
    </source>
</evidence>
<comment type="similarity">
    <text evidence="2 8 9">Belongs to the GPI family.</text>
</comment>
<dbReference type="GO" id="GO:0006096">
    <property type="term" value="P:glycolytic process"/>
    <property type="evidence" value="ECO:0007669"/>
    <property type="project" value="UniProtKB-UniRule"/>
</dbReference>
<dbReference type="InterPro" id="IPR046348">
    <property type="entry name" value="SIS_dom_sf"/>
</dbReference>
<accession>E6ME30</accession>
<dbReference type="PROSITE" id="PS51463">
    <property type="entry name" value="P_GLUCOSE_ISOMERASE_3"/>
    <property type="match status" value="1"/>
</dbReference>
<keyword evidence="3 8" id="KW-0312">Gluconeogenesis</keyword>
<dbReference type="FunFam" id="3.40.50.10490:FF:000016">
    <property type="entry name" value="Glucose-6-phosphate isomerase"/>
    <property type="match status" value="1"/>
</dbReference>
<evidence type="ECO:0000256" key="1">
    <source>
        <dbReference type="ARBA" id="ARBA00004926"/>
    </source>
</evidence>
<organism evidence="10 11">
    <name type="scientific">Pseudoramibacter alactolyticus ATCC 23263</name>
    <dbReference type="NCBI Taxonomy" id="887929"/>
    <lineage>
        <taxon>Bacteria</taxon>
        <taxon>Bacillati</taxon>
        <taxon>Bacillota</taxon>
        <taxon>Clostridia</taxon>
        <taxon>Eubacteriales</taxon>
        <taxon>Eubacteriaceae</taxon>
        <taxon>Pseudoramibacter</taxon>
    </lineage>
</organism>
<sequence>MTIKLNVKNAGLRDWELEMVKPLVETAYHTLANKTGAGSEMLGWMDLCDTYDKEEFARIKAAAQKIQDQSEVLIAIGIGGSYLGARAGLEWAFGPFYNQLPKEKGVEVYFAGNNISSDYVQNLIDIIGNRDFSVNVISKSGTTTEPAVAFRIFKELLEVKYGEAGAKDRIYVTTDAQKGALRPLAEEKGYEAFIVPDATGGRFSVFTAVGLLPMAAGGMDIDAIYRGLTDATRRYENADVMSNDAALYAAVRFLMLMKGKKMEILSGYAPSTTQFGEWYKQLMNESEGKDLKGLFSTSANFSTDLHSIGQAIQDGPRILFETILWVEKAGVDLTVPDDPKNSDGLNFASGKTMQYMNEKAMNGTLLAHVDGGVPNLIISVGELSDYTFGETVYFFWKALAISGYMIGVNPFNQPGVESYKKNMFALLGKPGFEDAKKALETRLKEVL</sequence>
<keyword evidence="4 8" id="KW-0963">Cytoplasm</keyword>
<name>E6ME30_9FIRM</name>
<dbReference type="STRING" id="887929.HMP0721_0263"/>
<dbReference type="UniPathway" id="UPA00109">
    <property type="reaction ID" value="UER00181"/>
</dbReference>
<comment type="function">
    <text evidence="8">Catalyzes the reversible isomerization of glucose-6-phosphate to fructose-6-phosphate.</text>
</comment>
<evidence type="ECO:0000256" key="8">
    <source>
        <dbReference type="HAMAP-Rule" id="MF_00473"/>
    </source>
</evidence>
<dbReference type="InterPro" id="IPR035476">
    <property type="entry name" value="SIS_PGI_1"/>
</dbReference>
<dbReference type="PRINTS" id="PR00662">
    <property type="entry name" value="G6PISOMERASE"/>
</dbReference>
<dbReference type="HOGENOM" id="CLU_037303_0_1_9"/>
<protein>
    <recommendedName>
        <fullName evidence="8">Glucose-6-phosphate isomerase</fullName>
        <shortName evidence="8">GPI</shortName>
        <ecNumber evidence="8">5.3.1.9</ecNumber>
    </recommendedName>
    <alternativeName>
        <fullName evidence="8">Phosphoglucose isomerase</fullName>
        <shortName evidence="8">PGI</shortName>
    </alternativeName>
    <alternativeName>
        <fullName evidence="8">Phosphohexose isomerase</fullName>
        <shortName evidence="8">PHI</shortName>
    </alternativeName>
</protein>
<dbReference type="InterPro" id="IPR018189">
    <property type="entry name" value="Phosphoglucose_isomerase_CS"/>
</dbReference>
<evidence type="ECO:0000313" key="11">
    <source>
        <dbReference type="Proteomes" id="UP000004754"/>
    </source>
</evidence>
<dbReference type="AlphaFoldDB" id="E6ME30"/>
<dbReference type="GO" id="GO:0005829">
    <property type="term" value="C:cytosol"/>
    <property type="evidence" value="ECO:0007669"/>
    <property type="project" value="TreeGrafter"/>
</dbReference>
<dbReference type="UniPathway" id="UPA00138"/>
<evidence type="ECO:0000256" key="7">
    <source>
        <dbReference type="ARBA" id="ARBA00029321"/>
    </source>
</evidence>
<evidence type="ECO:0000256" key="6">
    <source>
        <dbReference type="ARBA" id="ARBA00023235"/>
    </source>
</evidence>
<feature type="active site" evidence="8">
    <location>
        <position position="420"/>
    </location>
</feature>
<keyword evidence="11" id="KW-1185">Reference proteome</keyword>
<comment type="catalytic activity">
    <reaction evidence="7 8 9">
        <text>alpha-D-glucose 6-phosphate = beta-D-fructose 6-phosphate</text>
        <dbReference type="Rhea" id="RHEA:11816"/>
        <dbReference type="ChEBI" id="CHEBI:57634"/>
        <dbReference type="ChEBI" id="CHEBI:58225"/>
        <dbReference type="EC" id="5.3.1.9"/>
    </reaction>
</comment>
<dbReference type="EC" id="5.3.1.9" evidence="8"/>
<comment type="pathway">
    <text evidence="8">Carbohydrate biosynthesis; gluconeogenesis.</text>
</comment>
<comment type="caution">
    <text evidence="10">The sequence shown here is derived from an EMBL/GenBank/DDBJ whole genome shotgun (WGS) entry which is preliminary data.</text>
</comment>
<dbReference type="eggNOG" id="COG0166">
    <property type="taxonomic scope" value="Bacteria"/>
</dbReference>
<dbReference type="NCBIfam" id="NF010697">
    <property type="entry name" value="PRK14097.1"/>
    <property type="match status" value="1"/>
</dbReference>